<feature type="compositionally biased region" description="Low complexity" evidence="14">
    <location>
        <begin position="510"/>
        <end position="527"/>
    </location>
</feature>
<evidence type="ECO:0000256" key="10">
    <source>
        <dbReference type="ARBA" id="ARBA00023136"/>
    </source>
</evidence>
<protein>
    <submittedName>
        <fullName evidence="16">Uncharacterized protein</fullName>
    </submittedName>
</protein>
<dbReference type="OrthoDB" id="546820at2759"/>
<dbReference type="Proteomes" id="UP000821853">
    <property type="component" value="Unassembled WGS sequence"/>
</dbReference>
<evidence type="ECO:0000256" key="6">
    <source>
        <dbReference type="ARBA" id="ARBA00022979"/>
    </source>
</evidence>
<accession>A0A9J6GQN2</accession>
<evidence type="ECO:0000256" key="2">
    <source>
        <dbReference type="ARBA" id="ARBA00006434"/>
    </source>
</evidence>
<evidence type="ECO:0000256" key="7">
    <source>
        <dbReference type="ARBA" id="ARBA00022989"/>
    </source>
</evidence>
<keyword evidence="6" id="KW-0530">Neurotransmitter biosynthesis</keyword>
<keyword evidence="10 15" id="KW-0472">Membrane</keyword>
<keyword evidence="11" id="KW-0325">Glycoprotein</keyword>
<feature type="compositionally biased region" description="Low complexity" evidence="14">
    <location>
        <begin position="414"/>
        <end position="426"/>
    </location>
</feature>
<feature type="transmembrane region" description="Helical" evidence="15">
    <location>
        <begin position="49"/>
        <end position="72"/>
    </location>
</feature>
<keyword evidence="5" id="KW-0769">Symport</keyword>
<feature type="compositionally biased region" description="Polar residues" evidence="14">
    <location>
        <begin position="439"/>
        <end position="471"/>
    </location>
</feature>
<comment type="caution">
    <text evidence="16">The sequence shown here is derived from an EMBL/GenBank/DDBJ whole genome shotgun (WGS) entry which is preliminary data.</text>
</comment>
<evidence type="ECO:0000256" key="12">
    <source>
        <dbReference type="ARBA" id="ARBA00023201"/>
    </source>
</evidence>
<keyword evidence="17" id="KW-1185">Reference proteome</keyword>
<dbReference type="PANTHER" id="PTHR45897:SF4">
    <property type="entry name" value="HIGH-AFFINITY CHOLINE TRANSPORTER 1"/>
    <property type="match status" value="1"/>
</dbReference>
<dbReference type="InterPro" id="IPR038377">
    <property type="entry name" value="Na/Glc_symporter_sf"/>
</dbReference>
<evidence type="ECO:0000256" key="13">
    <source>
        <dbReference type="RuleBase" id="RU362091"/>
    </source>
</evidence>
<keyword evidence="12" id="KW-0739">Sodium transport</keyword>
<feature type="transmembrane region" description="Helical" evidence="15">
    <location>
        <begin position="93"/>
        <end position="117"/>
    </location>
</feature>
<dbReference type="GO" id="GO:0005307">
    <property type="term" value="F:choline:sodium symporter activity"/>
    <property type="evidence" value="ECO:0007669"/>
    <property type="project" value="TreeGrafter"/>
</dbReference>
<dbReference type="PROSITE" id="PS50283">
    <property type="entry name" value="NA_SOLUT_SYMP_3"/>
    <property type="match status" value="1"/>
</dbReference>
<evidence type="ECO:0000256" key="1">
    <source>
        <dbReference type="ARBA" id="ARBA00004141"/>
    </source>
</evidence>
<evidence type="ECO:0000256" key="11">
    <source>
        <dbReference type="ARBA" id="ARBA00023180"/>
    </source>
</evidence>
<name>A0A9J6GQN2_HAELO</name>
<sequence>MPAEGADYVLRLFIANSNVPLWLSCISMTATWVGAGYLNGAAEAVFTSGMLWCQAPIGYAISLILGGRFFAAKMRITDALTMLDPFQHHYGRWIGVMLCLPALCGEVFWTASILSALDFTATQYGGPFNLAEDDRAHVLSLAIEHLTPNMVSTIGMLAITAAVMSSMDSSMLSASSLVTRNIYHFIVRPTASDMEVCFILRVMVVLLGMAATVMALQVQSVFALWTLSSDLAYVLLFPQFVALFYYGHGSNAYGSFAGFTVGCLLRCLCGEPLVNVPATIQLPLYDEERGQQFPFRTACMIVTFLTMQTFSFLTKWAFEHGIIPEELDVWNCFAEDAPMVDQARARSSAAASFPVTPAAPPTPISFEVSPSTPPEGDQQKPQQTPAPTTTLPPTSTTFTNTTPCDESSKLARYGAGSTSAATHAGSIPTPTAPRKSSTRKSLSIPITDNPTPTMPYGQSSKLARDSVASSSAGTPAGGIPTPPALKKSTPISRGIPNTGNPTPMTTYVQTSKSARGSAGSSSAATPPGGIPTTGASQKSPAK</sequence>
<feature type="transmembrane region" description="Helical" evidence="15">
    <location>
        <begin position="198"/>
        <end position="216"/>
    </location>
</feature>
<dbReference type="PANTHER" id="PTHR45897">
    <property type="entry name" value="HIGH-AFFINITY CHOLINE TRANSPORTER 1"/>
    <property type="match status" value="1"/>
</dbReference>
<feature type="compositionally biased region" description="Polar residues" evidence="14">
    <location>
        <begin position="489"/>
        <end position="509"/>
    </location>
</feature>
<feature type="compositionally biased region" description="Low complexity" evidence="14">
    <location>
        <begin position="379"/>
        <end position="403"/>
    </location>
</feature>
<evidence type="ECO:0000256" key="8">
    <source>
        <dbReference type="ARBA" id="ARBA00023053"/>
    </source>
</evidence>
<feature type="compositionally biased region" description="Polar residues" evidence="14">
    <location>
        <begin position="533"/>
        <end position="542"/>
    </location>
</feature>
<feature type="transmembrane region" description="Helical" evidence="15">
    <location>
        <begin position="154"/>
        <end position="178"/>
    </location>
</feature>
<evidence type="ECO:0000256" key="3">
    <source>
        <dbReference type="ARBA" id="ARBA00022448"/>
    </source>
</evidence>
<evidence type="ECO:0000313" key="16">
    <source>
        <dbReference type="EMBL" id="KAH9376556.1"/>
    </source>
</evidence>
<organism evidence="16 17">
    <name type="scientific">Haemaphysalis longicornis</name>
    <name type="common">Bush tick</name>
    <dbReference type="NCBI Taxonomy" id="44386"/>
    <lineage>
        <taxon>Eukaryota</taxon>
        <taxon>Metazoa</taxon>
        <taxon>Ecdysozoa</taxon>
        <taxon>Arthropoda</taxon>
        <taxon>Chelicerata</taxon>
        <taxon>Arachnida</taxon>
        <taxon>Acari</taxon>
        <taxon>Parasitiformes</taxon>
        <taxon>Ixodida</taxon>
        <taxon>Ixodoidea</taxon>
        <taxon>Ixodidae</taxon>
        <taxon>Haemaphysalinae</taxon>
        <taxon>Haemaphysalis</taxon>
    </lineage>
</organism>
<keyword evidence="7 15" id="KW-1133">Transmembrane helix</keyword>
<feature type="region of interest" description="Disordered" evidence="14">
    <location>
        <begin position="351"/>
        <end position="542"/>
    </location>
</feature>
<evidence type="ECO:0000256" key="15">
    <source>
        <dbReference type="SAM" id="Phobius"/>
    </source>
</evidence>
<keyword evidence="3" id="KW-0813">Transport</keyword>
<feature type="transmembrane region" description="Helical" evidence="15">
    <location>
        <begin position="222"/>
        <end position="246"/>
    </location>
</feature>
<dbReference type="AlphaFoldDB" id="A0A9J6GQN2"/>
<dbReference type="Pfam" id="PF00474">
    <property type="entry name" value="SSF"/>
    <property type="match status" value="2"/>
</dbReference>
<proteinExistence type="inferred from homology"/>
<dbReference type="GO" id="GO:0008292">
    <property type="term" value="P:acetylcholine biosynthetic process"/>
    <property type="evidence" value="ECO:0007669"/>
    <property type="project" value="TreeGrafter"/>
</dbReference>
<evidence type="ECO:0000256" key="14">
    <source>
        <dbReference type="SAM" id="MobiDB-lite"/>
    </source>
</evidence>
<dbReference type="EMBL" id="JABSTR010000008">
    <property type="protein sequence ID" value="KAH9376556.1"/>
    <property type="molecule type" value="Genomic_DNA"/>
</dbReference>
<reference evidence="16 17" key="1">
    <citation type="journal article" date="2020" name="Cell">
        <title>Large-Scale Comparative Analyses of Tick Genomes Elucidate Their Genetic Diversity and Vector Capacities.</title>
        <authorList>
            <consortium name="Tick Genome and Microbiome Consortium (TIGMIC)"/>
            <person name="Jia N."/>
            <person name="Wang J."/>
            <person name="Shi W."/>
            <person name="Du L."/>
            <person name="Sun Y."/>
            <person name="Zhan W."/>
            <person name="Jiang J.F."/>
            <person name="Wang Q."/>
            <person name="Zhang B."/>
            <person name="Ji P."/>
            <person name="Bell-Sakyi L."/>
            <person name="Cui X.M."/>
            <person name="Yuan T.T."/>
            <person name="Jiang B.G."/>
            <person name="Yang W.F."/>
            <person name="Lam T.T."/>
            <person name="Chang Q.C."/>
            <person name="Ding S.J."/>
            <person name="Wang X.J."/>
            <person name="Zhu J.G."/>
            <person name="Ruan X.D."/>
            <person name="Zhao L."/>
            <person name="Wei J.T."/>
            <person name="Ye R.Z."/>
            <person name="Que T.C."/>
            <person name="Du C.H."/>
            <person name="Zhou Y.H."/>
            <person name="Cheng J.X."/>
            <person name="Dai P.F."/>
            <person name="Guo W.B."/>
            <person name="Han X.H."/>
            <person name="Huang E.J."/>
            <person name="Li L.F."/>
            <person name="Wei W."/>
            <person name="Gao Y.C."/>
            <person name="Liu J.Z."/>
            <person name="Shao H.Z."/>
            <person name="Wang X."/>
            <person name="Wang C.C."/>
            <person name="Yang T.C."/>
            <person name="Huo Q.B."/>
            <person name="Li W."/>
            <person name="Chen H.Y."/>
            <person name="Chen S.E."/>
            <person name="Zhou L.G."/>
            <person name="Ni X.B."/>
            <person name="Tian J.H."/>
            <person name="Sheng Y."/>
            <person name="Liu T."/>
            <person name="Pan Y.S."/>
            <person name="Xia L.Y."/>
            <person name="Li J."/>
            <person name="Zhao F."/>
            <person name="Cao W.C."/>
        </authorList>
    </citation>
    <scope>NUCLEOTIDE SEQUENCE [LARGE SCALE GENOMIC DNA]</scope>
    <source>
        <strain evidence="16">HaeL-2018</strain>
    </source>
</reference>
<dbReference type="GO" id="GO:0005886">
    <property type="term" value="C:plasma membrane"/>
    <property type="evidence" value="ECO:0007669"/>
    <property type="project" value="TreeGrafter"/>
</dbReference>
<gene>
    <name evidence="16" type="ORF">HPB48_008765</name>
</gene>
<evidence type="ECO:0000256" key="4">
    <source>
        <dbReference type="ARBA" id="ARBA00022692"/>
    </source>
</evidence>
<keyword evidence="4 15" id="KW-0812">Transmembrane</keyword>
<dbReference type="VEuPathDB" id="VectorBase:HLOH_059667"/>
<comment type="similarity">
    <text evidence="2 13">Belongs to the sodium:solute symporter (SSF) (TC 2.A.21) family.</text>
</comment>
<dbReference type="InterPro" id="IPR001734">
    <property type="entry name" value="Na/solute_symporter"/>
</dbReference>
<dbReference type="Gene3D" id="1.20.1730.10">
    <property type="entry name" value="Sodium/glucose cotransporter"/>
    <property type="match status" value="2"/>
</dbReference>
<evidence type="ECO:0000313" key="17">
    <source>
        <dbReference type="Proteomes" id="UP000821853"/>
    </source>
</evidence>
<evidence type="ECO:0000256" key="9">
    <source>
        <dbReference type="ARBA" id="ARBA00023065"/>
    </source>
</evidence>
<dbReference type="InterPro" id="IPR052244">
    <property type="entry name" value="Choline_transporter"/>
</dbReference>
<feature type="transmembrane region" description="Helical" evidence="15">
    <location>
        <begin position="12"/>
        <end position="37"/>
    </location>
</feature>
<keyword evidence="9" id="KW-0406">Ion transport</keyword>
<evidence type="ECO:0000256" key="5">
    <source>
        <dbReference type="ARBA" id="ARBA00022847"/>
    </source>
</evidence>
<comment type="subcellular location">
    <subcellularLocation>
        <location evidence="1">Membrane</location>
        <topology evidence="1">Multi-pass membrane protein</topology>
    </subcellularLocation>
</comment>
<keyword evidence="8" id="KW-0915">Sodium</keyword>